<organism evidence="1 2">
    <name type="scientific">Agathobacter rectalis</name>
    <dbReference type="NCBI Taxonomy" id="39491"/>
    <lineage>
        <taxon>Bacteria</taxon>
        <taxon>Bacillati</taxon>
        <taxon>Bacillota</taxon>
        <taxon>Clostridia</taxon>
        <taxon>Lachnospirales</taxon>
        <taxon>Lachnospiraceae</taxon>
        <taxon>Agathobacter</taxon>
    </lineage>
</organism>
<proteinExistence type="predicted"/>
<dbReference type="EMBL" id="QSTP01000001">
    <property type="protein sequence ID" value="RGM75575.1"/>
    <property type="molecule type" value="Genomic_DNA"/>
</dbReference>
<reference evidence="1 2" key="1">
    <citation type="submission" date="2018-08" db="EMBL/GenBank/DDBJ databases">
        <title>A genome reference for cultivated species of the human gut microbiota.</title>
        <authorList>
            <person name="Zou Y."/>
            <person name="Xue W."/>
            <person name="Luo G."/>
        </authorList>
    </citation>
    <scope>NUCLEOTIDE SEQUENCE [LARGE SCALE GENOMIC DNA]</scope>
    <source>
        <strain evidence="1 2">OM07-13</strain>
    </source>
</reference>
<sequence>MYTLIGRFFDTIEWTNYYIENNNNDNIFFKASDENDTNTLINDILSLVSEDELYNYSLCLNSPWSITNMIFKIIYDNTLNCWKCTYSVLGCEGVYTEIYGYGITPDNAFNDCNERYSLFQAKYNPNDESF</sequence>
<gene>
    <name evidence="1" type="ORF">DXB99_03335</name>
</gene>
<dbReference type="Proteomes" id="UP000260758">
    <property type="component" value="Unassembled WGS sequence"/>
</dbReference>
<evidence type="ECO:0000313" key="2">
    <source>
        <dbReference type="Proteomes" id="UP000260758"/>
    </source>
</evidence>
<name>A0A3E4YLH2_9FIRM</name>
<accession>A0A3E4YLH2</accession>
<evidence type="ECO:0000313" key="1">
    <source>
        <dbReference type="EMBL" id="RGM75575.1"/>
    </source>
</evidence>
<comment type="caution">
    <text evidence="1">The sequence shown here is derived from an EMBL/GenBank/DDBJ whole genome shotgun (WGS) entry which is preliminary data.</text>
</comment>
<dbReference type="AlphaFoldDB" id="A0A3E4YLH2"/>
<protein>
    <submittedName>
        <fullName evidence="1">Uncharacterized protein</fullName>
    </submittedName>
</protein>
<dbReference type="RefSeq" id="WP_117718331.1">
    <property type="nucleotide sequence ID" value="NZ_QSTP01000001.1"/>
</dbReference>